<evidence type="ECO:0000313" key="1">
    <source>
        <dbReference type="EMBL" id="MCI0125957.1"/>
    </source>
</evidence>
<dbReference type="EMBL" id="JALAZD010000001">
    <property type="protein sequence ID" value="MCI0125957.1"/>
    <property type="molecule type" value="Genomic_DNA"/>
</dbReference>
<accession>A0AA41QKP5</accession>
<dbReference type="AlphaFoldDB" id="A0AA41QKP5"/>
<sequence length="119" mass="13045">MKIKSQAAIDHFARLEVIRQLNDSLRTTGMGGTVVATPGLASLDPEVLIAVVAAVRAFADFDSGNDPYGEHDFGLVESEGKRVIWKIDYFDADLHAHSPDAADPIKTKRIMTIMLAEEY</sequence>
<organism evidence="1 2">
    <name type="scientific">Paradevosia shaoguanensis</name>
    <dbReference type="NCBI Taxonomy" id="1335043"/>
    <lineage>
        <taxon>Bacteria</taxon>
        <taxon>Pseudomonadati</taxon>
        <taxon>Pseudomonadota</taxon>
        <taxon>Alphaproteobacteria</taxon>
        <taxon>Hyphomicrobiales</taxon>
        <taxon>Devosiaceae</taxon>
        <taxon>Paradevosia</taxon>
    </lineage>
</organism>
<dbReference type="RefSeq" id="WP_281735026.1">
    <property type="nucleotide sequence ID" value="NZ_JAKETQ010000001.1"/>
</dbReference>
<reference evidence="1" key="1">
    <citation type="submission" date="2022-03" db="EMBL/GenBank/DDBJ databases">
        <title>The complete genome sequence of a Methyloterrigena soli.</title>
        <authorList>
            <person name="Zi Z."/>
        </authorList>
    </citation>
    <scope>NUCLEOTIDE SEQUENCE</scope>
    <source>
        <strain evidence="1">M48</strain>
    </source>
</reference>
<name>A0AA41QKP5_9HYPH</name>
<evidence type="ECO:0000313" key="2">
    <source>
        <dbReference type="Proteomes" id="UP001156140"/>
    </source>
</evidence>
<keyword evidence="2" id="KW-1185">Reference proteome</keyword>
<dbReference type="InterPro" id="IPR022243">
    <property type="entry name" value="DUF3768"/>
</dbReference>
<dbReference type="Pfam" id="PF12599">
    <property type="entry name" value="DUF3768"/>
    <property type="match status" value="1"/>
</dbReference>
<gene>
    <name evidence="1" type="ORF">ML536_03865</name>
</gene>
<dbReference type="Proteomes" id="UP001156140">
    <property type="component" value="Unassembled WGS sequence"/>
</dbReference>
<proteinExistence type="predicted"/>
<protein>
    <submittedName>
        <fullName evidence="1">DUF3768 domain-containing protein</fullName>
    </submittedName>
</protein>
<comment type="caution">
    <text evidence="1">The sequence shown here is derived from an EMBL/GenBank/DDBJ whole genome shotgun (WGS) entry which is preliminary data.</text>
</comment>